<keyword evidence="4 7" id="KW-1133">Transmembrane helix</keyword>
<evidence type="ECO:0000256" key="2">
    <source>
        <dbReference type="ARBA" id="ARBA00006434"/>
    </source>
</evidence>
<feature type="transmembrane region" description="Helical" evidence="7">
    <location>
        <begin position="160"/>
        <end position="180"/>
    </location>
</feature>
<evidence type="ECO:0000256" key="7">
    <source>
        <dbReference type="SAM" id="Phobius"/>
    </source>
</evidence>
<feature type="transmembrane region" description="Helical" evidence="7">
    <location>
        <begin position="192"/>
        <end position="210"/>
    </location>
</feature>
<name>A0ABP9ULU3_9BACT</name>
<dbReference type="Pfam" id="PF00474">
    <property type="entry name" value="SSF"/>
    <property type="match status" value="2"/>
</dbReference>
<feature type="transmembrane region" description="Helical" evidence="7">
    <location>
        <begin position="506"/>
        <end position="528"/>
    </location>
</feature>
<keyword evidence="5 7" id="KW-0472">Membrane</keyword>
<feature type="transmembrane region" description="Helical" evidence="7">
    <location>
        <begin position="6"/>
        <end position="24"/>
    </location>
</feature>
<reference evidence="8 9" key="1">
    <citation type="submission" date="2024-02" db="EMBL/GenBank/DDBJ databases">
        <title>Haloferula sargassicola NBRC 104335.</title>
        <authorList>
            <person name="Ichikawa N."/>
            <person name="Katano-Makiyama Y."/>
            <person name="Hidaka K."/>
        </authorList>
    </citation>
    <scope>NUCLEOTIDE SEQUENCE [LARGE SCALE GENOMIC DNA]</scope>
    <source>
        <strain evidence="8 9">NBRC 104335</strain>
    </source>
</reference>
<protein>
    <submittedName>
        <fullName evidence="8">Sodium/glucose cotransporter</fullName>
    </submittedName>
</protein>
<dbReference type="Proteomes" id="UP001476282">
    <property type="component" value="Unassembled WGS sequence"/>
</dbReference>
<evidence type="ECO:0000256" key="3">
    <source>
        <dbReference type="ARBA" id="ARBA00022692"/>
    </source>
</evidence>
<comment type="subcellular location">
    <subcellularLocation>
        <location evidence="1">Membrane</location>
        <topology evidence="1">Multi-pass membrane protein</topology>
    </subcellularLocation>
</comment>
<evidence type="ECO:0000256" key="6">
    <source>
        <dbReference type="RuleBase" id="RU362091"/>
    </source>
</evidence>
<dbReference type="PANTHER" id="PTHR11819">
    <property type="entry name" value="SOLUTE CARRIER FAMILY 5"/>
    <property type="match status" value="1"/>
</dbReference>
<dbReference type="CDD" id="cd10329">
    <property type="entry name" value="SLC5sbd_SGLT1-like"/>
    <property type="match status" value="1"/>
</dbReference>
<dbReference type="InterPro" id="IPR038377">
    <property type="entry name" value="Na/Glc_symporter_sf"/>
</dbReference>
<keyword evidence="9" id="KW-1185">Reference proteome</keyword>
<dbReference type="InterPro" id="IPR001734">
    <property type="entry name" value="Na/solute_symporter"/>
</dbReference>
<feature type="transmembrane region" description="Helical" evidence="7">
    <location>
        <begin position="116"/>
        <end position="140"/>
    </location>
</feature>
<feature type="transmembrane region" description="Helical" evidence="7">
    <location>
        <begin position="245"/>
        <end position="263"/>
    </location>
</feature>
<dbReference type="RefSeq" id="WP_353566700.1">
    <property type="nucleotide sequence ID" value="NZ_BAABRI010000008.1"/>
</dbReference>
<comment type="caution">
    <text evidence="8">The sequence shown here is derived from an EMBL/GenBank/DDBJ whole genome shotgun (WGS) entry which is preliminary data.</text>
</comment>
<dbReference type="PANTHER" id="PTHR11819:SF195">
    <property type="entry name" value="SODIUM_GLUCOSE COTRANSPORTER 4"/>
    <property type="match status" value="1"/>
</dbReference>
<dbReference type="PROSITE" id="PS00457">
    <property type="entry name" value="NA_SOLUT_SYMP_2"/>
    <property type="match status" value="1"/>
</dbReference>
<evidence type="ECO:0000313" key="9">
    <source>
        <dbReference type="Proteomes" id="UP001476282"/>
    </source>
</evidence>
<keyword evidence="3 7" id="KW-0812">Transmembrane</keyword>
<dbReference type="InterPro" id="IPR018212">
    <property type="entry name" value="Na/solute_symporter_CS"/>
</dbReference>
<dbReference type="Gene3D" id="1.20.1730.10">
    <property type="entry name" value="Sodium/glucose cotransporter"/>
    <property type="match status" value="1"/>
</dbReference>
<feature type="transmembrane region" description="Helical" evidence="7">
    <location>
        <begin position="76"/>
        <end position="95"/>
    </location>
</feature>
<accession>A0ABP9ULU3</accession>
<feature type="transmembrane region" description="Helical" evidence="7">
    <location>
        <begin position="605"/>
        <end position="625"/>
    </location>
</feature>
<dbReference type="EMBL" id="BAABRI010000008">
    <property type="protein sequence ID" value="GAA5482561.1"/>
    <property type="molecule type" value="Genomic_DNA"/>
</dbReference>
<evidence type="ECO:0000256" key="5">
    <source>
        <dbReference type="ARBA" id="ARBA00023136"/>
    </source>
</evidence>
<gene>
    <name evidence="8" type="primary">sglT_2</name>
    <name evidence="8" type="ORF">Hsar01_01784</name>
</gene>
<sequence>METLDWIVIAGYFGLIGYIAWWYGRQQKDTADYFLAGRNAGWITIGASIFTSNIGSEHIVGLAGQGAATGMAMAHWELHAWVLIMLAGLFVPFYYKSGVETIPQFLEKRFNARARWVLSVVSLVAYIFTKVSVTVYAGAIVFKALLPEVNLTIGGLYLNAFWIGAFTTVVITGLYTVFGGMRAIMATSTPQALVILFGSAVITSIGLARLGGGDGIGAGWGEMVSSAKANADQFALWRPLSDPDFPWLGVLIASPIIGIWYWCTDQYIVQRTLTAKDLATARRGALFGGLLKVWPVLIFLIPGMIGWTLDKNFNRGAADPMLAQTFSRDISKEDESKAELELNSRLRELNDVTNADGQKGFFIQRELKDTKIDGETVKAFQIQGDQVFPTLVTSLLPTGIRGLIVACLLAALMSSLASLFNSSAALFTVDIYEKIRPGNSQKHLLTVGRIATVVVVGVGMIWIPVMAKVSDGGLYQYLQSVQGYLAPPITAVFLLGLFWKRMNAQGAVAALVTGFVLGMIKLSLQSFFGSAEGKMSDPAFLAAIGDFNFLYATGVLMVISIVVMIVVSLVTAPPTEDQTRGLTYGSIHHLAEDEIEGSWDTGNKVLAVLILLLVLGMYTYFSFWLK</sequence>
<dbReference type="PROSITE" id="PS50283">
    <property type="entry name" value="NA_SOLUT_SYMP_3"/>
    <property type="match status" value="1"/>
</dbReference>
<evidence type="ECO:0000256" key="4">
    <source>
        <dbReference type="ARBA" id="ARBA00022989"/>
    </source>
</evidence>
<evidence type="ECO:0000313" key="8">
    <source>
        <dbReference type="EMBL" id="GAA5482561.1"/>
    </source>
</evidence>
<organism evidence="8 9">
    <name type="scientific">Haloferula sargassicola</name>
    <dbReference type="NCBI Taxonomy" id="490096"/>
    <lineage>
        <taxon>Bacteria</taxon>
        <taxon>Pseudomonadati</taxon>
        <taxon>Verrucomicrobiota</taxon>
        <taxon>Verrucomicrobiia</taxon>
        <taxon>Verrucomicrobiales</taxon>
        <taxon>Verrucomicrobiaceae</taxon>
        <taxon>Haloferula</taxon>
    </lineage>
</organism>
<feature type="transmembrane region" description="Helical" evidence="7">
    <location>
        <begin position="284"/>
        <end position="305"/>
    </location>
</feature>
<feature type="transmembrane region" description="Helical" evidence="7">
    <location>
        <begin position="548"/>
        <end position="570"/>
    </location>
</feature>
<feature type="transmembrane region" description="Helical" evidence="7">
    <location>
        <begin position="477"/>
        <end position="499"/>
    </location>
</feature>
<feature type="transmembrane region" description="Helical" evidence="7">
    <location>
        <begin position="403"/>
        <end position="432"/>
    </location>
</feature>
<comment type="similarity">
    <text evidence="2 6">Belongs to the sodium:solute symporter (SSF) (TC 2.A.21) family.</text>
</comment>
<feature type="transmembrane region" description="Helical" evidence="7">
    <location>
        <begin position="444"/>
        <end position="465"/>
    </location>
</feature>
<proteinExistence type="inferred from homology"/>
<evidence type="ECO:0000256" key="1">
    <source>
        <dbReference type="ARBA" id="ARBA00004141"/>
    </source>
</evidence>
<dbReference type="NCBIfam" id="TIGR00813">
    <property type="entry name" value="sss"/>
    <property type="match status" value="1"/>
</dbReference>